<gene>
    <name evidence="1" type="ordered locus">AM1_6140</name>
</gene>
<dbReference type="STRING" id="329726.AM1_6140"/>
<name>B0C4T4_ACAM1</name>
<sequence length="61" mass="6485">MLIFSGVMTALAGAVLGIVVGHVSPMQSRRPVIFVVGSTLGFLIGTGYEAVQQYKDEEVDE</sequence>
<evidence type="ECO:0000313" key="1">
    <source>
        <dbReference type="EMBL" id="ABW31072.1"/>
    </source>
</evidence>
<dbReference type="KEGG" id="amr:AM1_6140"/>
<protein>
    <submittedName>
        <fullName evidence="1">Uncharacterized protein</fullName>
    </submittedName>
</protein>
<reference evidence="1 2" key="1">
    <citation type="journal article" date="2008" name="Proc. Natl. Acad. Sci. U.S.A.">
        <title>Niche adaptation and genome expansion in the chlorophyll d-producing cyanobacterium Acaryochloris marina.</title>
        <authorList>
            <person name="Swingley W.D."/>
            <person name="Chen M."/>
            <person name="Cheung P.C."/>
            <person name="Conrad A.L."/>
            <person name="Dejesa L.C."/>
            <person name="Hao J."/>
            <person name="Honchak B.M."/>
            <person name="Karbach L.E."/>
            <person name="Kurdoglu A."/>
            <person name="Lahiri S."/>
            <person name="Mastrian S.D."/>
            <person name="Miyashita H."/>
            <person name="Page L."/>
            <person name="Ramakrishna P."/>
            <person name="Satoh S."/>
            <person name="Sattley W.M."/>
            <person name="Shimada Y."/>
            <person name="Taylor H.L."/>
            <person name="Tomo T."/>
            <person name="Tsuchiya T."/>
            <person name="Wang Z.T."/>
            <person name="Raymond J."/>
            <person name="Mimuro M."/>
            <person name="Blankenship R.E."/>
            <person name="Touchman J.W."/>
        </authorList>
    </citation>
    <scope>NUCLEOTIDE SEQUENCE [LARGE SCALE GENOMIC DNA]</scope>
    <source>
        <strain evidence="2">MBIC 11017</strain>
    </source>
</reference>
<dbReference type="AlphaFoldDB" id="B0C4T4"/>
<keyword evidence="2" id="KW-1185">Reference proteome</keyword>
<dbReference type="Proteomes" id="UP000000268">
    <property type="component" value="Chromosome"/>
</dbReference>
<organism evidence="1 2">
    <name type="scientific">Acaryochloris marina (strain MBIC 11017)</name>
    <dbReference type="NCBI Taxonomy" id="329726"/>
    <lineage>
        <taxon>Bacteria</taxon>
        <taxon>Bacillati</taxon>
        <taxon>Cyanobacteriota</taxon>
        <taxon>Cyanophyceae</taxon>
        <taxon>Acaryochloridales</taxon>
        <taxon>Acaryochloridaceae</taxon>
        <taxon>Acaryochloris</taxon>
    </lineage>
</organism>
<dbReference type="EMBL" id="CP000828">
    <property type="protein sequence ID" value="ABW31072.1"/>
    <property type="molecule type" value="Genomic_DNA"/>
</dbReference>
<proteinExistence type="predicted"/>
<dbReference type="eggNOG" id="ENOG5033BV3">
    <property type="taxonomic scope" value="Bacteria"/>
</dbReference>
<evidence type="ECO:0000313" key="2">
    <source>
        <dbReference type="Proteomes" id="UP000000268"/>
    </source>
</evidence>
<dbReference type="HOGENOM" id="CLU_181367_0_0_3"/>
<accession>B0C4T4</accession>